<evidence type="ECO:0000256" key="2">
    <source>
        <dbReference type="ARBA" id="ARBA00022448"/>
    </source>
</evidence>
<comment type="similarity">
    <text evidence="8 9">Belongs to the TonB-dependent receptor family.</text>
</comment>
<dbReference type="SUPFAM" id="SSF49464">
    <property type="entry name" value="Carboxypeptidase regulatory domain-like"/>
    <property type="match status" value="1"/>
</dbReference>
<feature type="signal peptide" evidence="10">
    <location>
        <begin position="1"/>
        <end position="25"/>
    </location>
</feature>
<evidence type="ECO:0000256" key="8">
    <source>
        <dbReference type="PROSITE-ProRule" id="PRU01360"/>
    </source>
</evidence>
<dbReference type="Pfam" id="PF13620">
    <property type="entry name" value="CarboxypepD_reg"/>
    <property type="match status" value="1"/>
</dbReference>
<dbReference type="InterPro" id="IPR039426">
    <property type="entry name" value="TonB-dep_rcpt-like"/>
</dbReference>
<dbReference type="InterPro" id="IPR008969">
    <property type="entry name" value="CarboxyPept-like_regulatory"/>
</dbReference>
<reference evidence="13 14" key="1">
    <citation type="submission" date="2019-12" db="EMBL/GenBank/DDBJ databases">
        <title>Genomic-based taxomic classification of the family Erythrobacteraceae.</title>
        <authorList>
            <person name="Xu L."/>
        </authorList>
    </citation>
    <scope>NUCLEOTIDE SEQUENCE [LARGE SCALE GENOMIC DNA]</scope>
    <source>
        <strain evidence="13 14">DSM 18604</strain>
    </source>
</reference>
<evidence type="ECO:0000256" key="5">
    <source>
        <dbReference type="ARBA" id="ARBA00023077"/>
    </source>
</evidence>
<feature type="domain" description="TonB-dependent receptor plug" evidence="12">
    <location>
        <begin position="128"/>
        <end position="230"/>
    </location>
</feature>
<dbReference type="Gene3D" id="2.40.170.20">
    <property type="entry name" value="TonB-dependent receptor, beta-barrel domain"/>
    <property type="match status" value="1"/>
</dbReference>
<evidence type="ECO:0000259" key="12">
    <source>
        <dbReference type="Pfam" id="PF07715"/>
    </source>
</evidence>
<keyword evidence="4 8" id="KW-0812">Transmembrane</keyword>
<dbReference type="AlphaFoldDB" id="A0A845AAM2"/>
<keyword evidence="14" id="KW-1185">Reference proteome</keyword>
<evidence type="ECO:0000313" key="13">
    <source>
        <dbReference type="EMBL" id="MXP26061.1"/>
    </source>
</evidence>
<evidence type="ECO:0000256" key="6">
    <source>
        <dbReference type="ARBA" id="ARBA00023136"/>
    </source>
</evidence>
<feature type="chain" id="PRO_5033029388" evidence="10">
    <location>
        <begin position="26"/>
        <end position="942"/>
    </location>
</feature>
<keyword evidence="3 8" id="KW-1134">Transmembrane beta strand</keyword>
<dbReference type="EMBL" id="WTYQ01000002">
    <property type="protein sequence ID" value="MXP26061.1"/>
    <property type="molecule type" value="Genomic_DNA"/>
</dbReference>
<accession>A0A845AAM2</accession>
<evidence type="ECO:0000256" key="10">
    <source>
        <dbReference type="SAM" id="SignalP"/>
    </source>
</evidence>
<evidence type="ECO:0000256" key="9">
    <source>
        <dbReference type="RuleBase" id="RU003357"/>
    </source>
</evidence>
<dbReference type="InterPro" id="IPR012910">
    <property type="entry name" value="Plug_dom"/>
</dbReference>
<dbReference type="Proteomes" id="UP000460561">
    <property type="component" value="Unassembled WGS sequence"/>
</dbReference>
<dbReference type="InterPro" id="IPR010104">
    <property type="entry name" value="TonB_rcpt_bac"/>
</dbReference>
<dbReference type="Gene3D" id="2.170.130.10">
    <property type="entry name" value="TonB-dependent receptor, plug domain"/>
    <property type="match status" value="1"/>
</dbReference>
<dbReference type="Pfam" id="PF07715">
    <property type="entry name" value="Plug"/>
    <property type="match status" value="1"/>
</dbReference>
<comment type="subcellular location">
    <subcellularLocation>
        <location evidence="1 8">Cell outer membrane</location>
        <topology evidence="1 8">Multi-pass membrane protein</topology>
    </subcellularLocation>
</comment>
<keyword evidence="10" id="KW-0732">Signal</keyword>
<organism evidence="13 14">
    <name type="scientific">Altericroceibacterium indicum</name>
    <dbReference type="NCBI Taxonomy" id="374177"/>
    <lineage>
        <taxon>Bacteria</taxon>
        <taxon>Pseudomonadati</taxon>
        <taxon>Pseudomonadota</taxon>
        <taxon>Alphaproteobacteria</taxon>
        <taxon>Sphingomonadales</taxon>
        <taxon>Erythrobacteraceae</taxon>
        <taxon>Altericroceibacterium</taxon>
    </lineage>
</organism>
<dbReference type="PROSITE" id="PS52016">
    <property type="entry name" value="TONB_DEPENDENT_REC_3"/>
    <property type="match status" value="1"/>
</dbReference>
<sequence>MKIRNRVLTTSAAICAIAVATPVIAGEVTGVVIDSSDTIALQAAQISIVELNRVATTQRDGSFIFADVPEGTYTIQASYIGAPTKSMTVEVPAHGRVRADFALGSANDSEILVMGQGANQASALSRKRASDVVSDVITRDAAGQFPDQNVAESMRHLPGVNVLNDQGEGRFVSVRGLDPDLVSTSVNGVNLPSPESDVRSVALDVISSDIIESVEVKKSLTPDMDADTIGASVDIKTTSAFDRKKSYVSIKGEGSYNHYSEKLTPKGSVDFSTRIGDNFGVTGGLSYYKRKFETDNIEADKWKQKDDLVYAREVEYRDYDVERTRISGTLNFDARLSDTTSLYLRGLFSQFDDQEYRRRTTFKLGDANVSGSGTDVIFTDAGDDGEIQVNRDIKDRFERQRIRSVSFGGQTDTGDWHAKYSTSWSKSSEMEHGSVDTAKFRHKFKDDGLKLGFDYSDPRTPLYSVISAPDSFYDPAAYGLDDLGLTALSDSEDTEYAAKFDLGRSFATDDGEFTIQAGAKTRWRTKKYNATNEIYENDDFTLADVVGDQTYRLIDMSPVASYHGATNFFFDNRDSFELNEADTAFDSNADDYSIDENVKAAYLLGRWDSSTLRAIGGVRYEHTYNNINGNEVLLVEEGGALPDGTTAEDDTVLVTPVNYKRKYGQWLPSLNLRYSSDDALVFRLAGYRSIVRPKLSKLAPRFSVEENDDGERDGEFGNPNLKPFEAWNFDATAEYYMSNNGAITAALFYKDVKNFIVDTVQKNGTWLGIAYDDASIPINGDSAKVYGLELSASQQFTMLPAPFDGLIAQLNYTYTNATGKVPTDGDINELRDITLPATSKHTMNATLGYDKGPVSLRLSGTYRDKYLDEIGDTAAEDRYVDNHFQLDLSAKYRVNKNIQFFYEWVNINNAKYFAYNTLGDQKNLYQYEEYKWTMKFGAKVSF</sequence>
<keyword evidence="6 8" id="KW-0472">Membrane</keyword>
<keyword evidence="5 9" id="KW-0798">TonB box</keyword>
<evidence type="ECO:0000313" key="14">
    <source>
        <dbReference type="Proteomes" id="UP000460561"/>
    </source>
</evidence>
<comment type="caution">
    <text evidence="13">The sequence shown here is derived from an EMBL/GenBank/DDBJ whole genome shotgun (WGS) entry which is preliminary data.</text>
</comment>
<dbReference type="Pfam" id="PF00593">
    <property type="entry name" value="TonB_dep_Rec_b-barrel"/>
    <property type="match status" value="1"/>
</dbReference>
<name>A0A845AAM2_9SPHN</name>
<proteinExistence type="inferred from homology"/>
<dbReference type="RefSeq" id="WP_160739201.1">
    <property type="nucleotide sequence ID" value="NZ_WTYQ01000002.1"/>
</dbReference>
<dbReference type="PANTHER" id="PTHR40980">
    <property type="entry name" value="PLUG DOMAIN-CONTAINING PROTEIN"/>
    <property type="match status" value="1"/>
</dbReference>
<evidence type="ECO:0000256" key="1">
    <source>
        <dbReference type="ARBA" id="ARBA00004571"/>
    </source>
</evidence>
<protein>
    <submittedName>
        <fullName evidence="13">TonB-dependent receptor</fullName>
    </submittedName>
</protein>
<evidence type="ECO:0000256" key="4">
    <source>
        <dbReference type="ARBA" id="ARBA00022692"/>
    </source>
</evidence>
<evidence type="ECO:0000259" key="11">
    <source>
        <dbReference type="Pfam" id="PF00593"/>
    </source>
</evidence>
<keyword evidence="13" id="KW-0675">Receptor</keyword>
<dbReference type="InterPro" id="IPR037066">
    <property type="entry name" value="Plug_dom_sf"/>
</dbReference>
<feature type="domain" description="TonB-dependent receptor-like beta-barrel" evidence="11">
    <location>
        <begin position="446"/>
        <end position="901"/>
    </location>
</feature>
<dbReference type="InterPro" id="IPR000531">
    <property type="entry name" value="Beta-barrel_TonB"/>
</dbReference>
<keyword evidence="2 8" id="KW-0813">Transport</keyword>
<dbReference type="CDD" id="cd01347">
    <property type="entry name" value="ligand_gated_channel"/>
    <property type="match status" value="1"/>
</dbReference>
<evidence type="ECO:0000256" key="3">
    <source>
        <dbReference type="ARBA" id="ARBA00022452"/>
    </source>
</evidence>
<dbReference type="NCBIfam" id="TIGR01782">
    <property type="entry name" value="TonB-Xanth-Caul"/>
    <property type="match status" value="1"/>
</dbReference>
<dbReference type="GO" id="GO:0009279">
    <property type="term" value="C:cell outer membrane"/>
    <property type="evidence" value="ECO:0007669"/>
    <property type="project" value="UniProtKB-SubCell"/>
</dbReference>
<dbReference type="SUPFAM" id="SSF56935">
    <property type="entry name" value="Porins"/>
    <property type="match status" value="1"/>
</dbReference>
<dbReference type="InterPro" id="IPR036942">
    <property type="entry name" value="Beta-barrel_TonB_sf"/>
</dbReference>
<evidence type="ECO:0000256" key="7">
    <source>
        <dbReference type="ARBA" id="ARBA00023237"/>
    </source>
</evidence>
<keyword evidence="7 8" id="KW-0998">Cell outer membrane</keyword>
<dbReference type="PANTHER" id="PTHR40980:SF4">
    <property type="entry name" value="TONB-DEPENDENT RECEPTOR-LIKE BETA-BARREL DOMAIN-CONTAINING PROTEIN"/>
    <property type="match status" value="1"/>
</dbReference>
<dbReference type="Gene3D" id="2.60.40.1120">
    <property type="entry name" value="Carboxypeptidase-like, regulatory domain"/>
    <property type="match status" value="1"/>
</dbReference>
<gene>
    <name evidence="13" type="ORF">GRI39_08395</name>
</gene>
<dbReference type="OrthoDB" id="5476657at2"/>